<dbReference type="SUPFAM" id="SSF46785">
    <property type="entry name" value="Winged helix' DNA-binding domain"/>
    <property type="match status" value="1"/>
</dbReference>
<dbReference type="GO" id="GO:0006950">
    <property type="term" value="P:response to stress"/>
    <property type="evidence" value="ECO:0007669"/>
    <property type="project" value="TreeGrafter"/>
</dbReference>
<protein>
    <submittedName>
        <fullName evidence="5">MarR family winged helix-turn-helix transcriptional regulator</fullName>
    </submittedName>
</protein>
<dbReference type="GO" id="GO:0003700">
    <property type="term" value="F:DNA-binding transcription factor activity"/>
    <property type="evidence" value="ECO:0007669"/>
    <property type="project" value="InterPro"/>
</dbReference>
<dbReference type="GO" id="GO:0003677">
    <property type="term" value="F:DNA binding"/>
    <property type="evidence" value="ECO:0007669"/>
    <property type="project" value="UniProtKB-KW"/>
</dbReference>
<organism evidence="5">
    <name type="scientific">Streptomyces sp. R39</name>
    <dbReference type="NCBI Taxonomy" id="3238631"/>
    <lineage>
        <taxon>Bacteria</taxon>
        <taxon>Bacillati</taxon>
        <taxon>Actinomycetota</taxon>
        <taxon>Actinomycetes</taxon>
        <taxon>Kitasatosporales</taxon>
        <taxon>Streptomycetaceae</taxon>
        <taxon>Streptomyces</taxon>
    </lineage>
</organism>
<dbReference type="PRINTS" id="PR00598">
    <property type="entry name" value="HTHMARR"/>
</dbReference>
<dbReference type="InterPro" id="IPR036390">
    <property type="entry name" value="WH_DNA-bd_sf"/>
</dbReference>
<reference evidence="5" key="1">
    <citation type="submission" date="2024-07" db="EMBL/GenBank/DDBJ databases">
        <authorList>
            <person name="Yu S.T."/>
        </authorList>
    </citation>
    <scope>NUCLEOTIDE SEQUENCE</scope>
    <source>
        <strain evidence="5">R39</strain>
    </source>
</reference>
<name>A0AB39R055_9ACTN</name>
<evidence type="ECO:0000256" key="1">
    <source>
        <dbReference type="ARBA" id="ARBA00023015"/>
    </source>
</evidence>
<evidence type="ECO:0000313" key="5">
    <source>
        <dbReference type="EMBL" id="XDQ49287.1"/>
    </source>
</evidence>
<dbReference type="PANTHER" id="PTHR33164">
    <property type="entry name" value="TRANSCRIPTIONAL REGULATOR, MARR FAMILY"/>
    <property type="match status" value="1"/>
</dbReference>
<dbReference type="PROSITE" id="PS01117">
    <property type="entry name" value="HTH_MARR_1"/>
    <property type="match status" value="1"/>
</dbReference>
<dbReference type="AlphaFoldDB" id="A0AB39R055"/>
<dbReference type="InterPro" id="IPR036388">
    <property type="entry name" value="WH-like_DNA-bd_sf"/>
</dbReference>
<feature type="domain" description="HTH marR-type" evidence="4">
    <location>
        <begin position="1"/>
        <end position="118"/>
    </location>
</feature>
<evidence type="ECO:0000259" key="4">
    <source>
        <dbReference type="PROSITE" id="PS50995"/>
    </source>
</evidence>
<dbReference type="InterPro" id="IPR023187">
    <property type="entry name" value="Tscrpt_reg_MarR-type_CS"/>
</dbReference>
<proteinExistence type="predicted"/>
<dbReference type="RefSeq" id="WP_369227941.1">
    <property type="nucleotide sequence ID" value="NZ_CP163441.1"/>
</dbReference>
<dbReference type="Pfam" id="PF01047">
    <property type="entry name" value="MarR"/>
    <property type="match status" value="1"/>
</dbReference>
<keyword evidence="3" id="KW-0804">Transcription</keyword>
<dbReference type="InterPro" id="IPR039422">
    <property type="entry name" value="MarR/SlyA-like"/>
</dbReference>
<keyword evidence="2" id="KW-0238">DNA-binding</keyword>
<dbReference type="PANTHER" id="PTHR33164:SF43">
    <property type="entry name" value="HTH-TYPE TRANSCRIPTIONAL REPRESSOR YETL"/>
    <property type="match status" value="1"/>
</dbReference>
<dbReference type="EMBL" id="CP163441">
    <property type="protein sequence ID" value="XDQ49287.1"/>
    <property type="molecule type" value="Genomic_DNA"/>
</dbReference>
<gene>
    <name evidence="5" type="ORF">AB5J52_47475</name>
</gene>
<dbReference type="InterPro" id="IPR000835">
    <property type="entry name" value="HTH_MarR-typ"/>
</dbReference>
<dbReference type="PROSITE" id="PS50995">
    <property type="entry name" value="HTH_MARR_2"/>
    <property type="match status" value="1"/>
</dbReference>
<accession>A0AB39R055</accession>
<dbReference type="Gene3D" id="1.10.10.10">
    <property type="entry name" value="Winged helix-like DNA-binding domain superfamily/Winged helix DNA-binding domain"/>
    <property type="match status" value="1"/>
</dbReference>
<dbReference type="SMART" id="SM00347">
    <property type="entry name" value="HTH_MARR"/>
    <property type="match status" value="1"/>
</dbReference>
<keyword evidence="1" id="KW-0805">Transcription regulation</keyword>
<evidence type="ECO:0000256" key="3">
    <source>
        <dbReference type="ARBA" id="ARBA00023163"/>
    </source>
</evidence>
<sequence>MPVESTASTGAGPTDAHRITRIWGRQEGAIQAKKMAELSGMSRAAVSALVATLEPDGLLRKDRAPYDGRAVQLRLTHAGPEAITSAFRAHNAREREWASSLTVDEQRSLTELLGELIAHFRALRRPAPALSSGRPDRQLL</sequence>
<evidence type="ECO:0000256" key="2">
    <source>
        <dbReference type="ARBA" id="ARBA00023125"/>
    </source>
</evidence>